<name>A0A6G0XZ65_APHCR</name>
<dbReference type="PANTHER" id="PTHR47027">
    <property type="entry name" value="REVERSE TRANSCRIPTASE DOMAIN-CONTAINING PROTEIN"/>
    <property type="match status" value="1"/>
</dbReference>
<dbReference type="PROSITE" id="PS50878">
    <property type="entry name" value="RT_POL"/>
    <property type="match status" value="1"/>
</dbReference>
<evidence type="ECO:0000313" key="3">
    <source>
        <dbReference type="Proteomes" id="UP000478052"/>
    </source>
</evidence>
<dbReference type="Proteomes" id="UP000478052">
    <property type="component" value="Unassembled WGS sequence"/>
</dbReference>
<protein>
    <submittedName>
        <fullName evidence="2">Craniofacial development protein 2</fullName>
    </submittedName>
</protein>
<evidence type="ECO:0000313" key="2">
    <source>
        <dbReference type="EMBL" id="KAF0746237.1"/>
    </source>
</evidence>
<keyword evidence="3" id="KW-1185">Reference proteome</keyword>
<dbReference type="InterPro" id="IPR043502">
    <property type="entry name" value="DNA/RNA_pol_sf"/>
</dbReference>
<dbReference type="EMBL" id="VUJU01007285">
    <property type="protein sequence ID" value="KAF0746237.1"/>
    <property type="molecule type" value="Genomic_DNA"/>
</dbReference>
<dbReference type="Gene3D" id="3.30.70.270">
    <property type="match status" value="1"/>
</dbReference>
<reference evidence="2 3" key="1">
    <citation type="submission" date="2019-08" db="EMBL/GenBank/DDBJ databases">
        <title>Whole genome of Aphis craccivora.</title>
        <authorList>
            <person name="Voronova N.V."/>
            <person name="Shulinski R.S."/>
            <person name="Bandarenka Y.V."/>
            <person name="Zhorov D.G."/>
            <person name="Warner D."/>
        </authorList>
    </citation>
    <scope>NUCLEOTIDE SEQUENCE [LARGE SCALE GENOMIC DNA]</scope>
    <source>
        <strain evidence="2">180601</strain>
        <tissue evidence="2">Whole Body</tissue>
    </source>
</reference>
<proteinExistence type="predicted"/>
<feature type="domain" description="Reverse transcriptase" evidence="1">
    <location>
        <begin position="1"/>
        <end position="99"/>
    </location>
</feature>
<dbReference type="OrthoDB" id="6594530at2759"/>
<dbReference type="SUPFAM" id="SSF56672">
    <property type="entry name" value="DNA/RNA polymerases"/>
    <property type="match status" value="1"/>
</dbReference>
<evidence type="ECO:0000259" key="1">
    <source>
        <dbReference type="PROSITE" id="PS50878"/>
    </source>
</evidence>
<accession>A0A6G0XZ65</accession>
<dbReference type="InterPro" id="IPR000477">
    <property type="entry name" value="RT_dom"/>
</dbReference>
<comment type="caution">
    <text evidence="2">The sequence shown here is derived from an EMBL/GenBank/DDBJ whole genome shotgun (WGS) entry which is preliminary data.</text>
</comment>
<sequence>MVVRKTQKKYGVVNLEENRRQCVVLAYVDDIIILGSDSQEVRTGTKELIINSKNIGLQINKVKTKYIVISRRENHEENLEVDNYKFERVHHFKYLDVTINSKNNNHDEIKTRLTAANKCY</sequence>
<organism evidence="2 3">
    <name type="scientific">Aphis craccivora</name>
    <name type="common">Cowpea aphid</name>
    <dbReference type="NCBI Taxonomy" id="307492"/>
    <lineage>
        <taxon>Eukaryota</taxon>
        <taxon>Metazoa</taxon>
        <taxon>Ecdysozoa</taxon>
        <taxon>Arthropoda</taxon>
        <taxon>Hexapoda</taxon>
        <taxon>Insecta</taxon>
        <taxon>Pterygota</taxon>
        <taxon>Neoptera</taxon>
        <taxon>Paraneoptera</taxon>
        <taxon>Hemiptera</taxon>
        <taxon>Sternorrhyncha</taxon>
        <taxon>Aphidomorpha</taxon>
        <taxon>Aphidoidea</taxon>
        <taxon>Aphididae</taxon>
        <taxon>Aphidini</taxon>
        <taxon>Aphis</taxon>
        <taxon>Aphis</taxon>
    </lineage>
</organism>
<dbReference type="GO" id="GO:0071897">
    <property type="term" value="P:DNA biosynthetic process"/>
    <property type="evidence" value="ECO:0007669"/>
    <property type="project" value="UniProtKB-ARBA"/>
</dbReference>
<dbReference type="AlphaFoldDB" id="A0A6G0XZ65"/>
<gene>
    <name evidence="2" type="ORF">FWK35_00023740</name>
</gene>
<dbReference type="PANTHER" id="PTHR47027:SF29">
    <property type="entry name" value="C2H2-TYPE DOMAIN-CONTAINING PROTEIN"/>
    <property type="match status" value="1"/>
</dbReference>
<dbReference type="InterPro" id="IPR043128">
    <property type="entry name" value="Rev_trsase/Diguanyl_cyclase"/>
</dbReference>